<feature type="region of interest" description="Disordered" evidence="1">
    <location>
        <begin position="27"/>
        <end position="51"/>
    </location>
</feature>
<dbReference type="AlphaFoldDB" id="A0A9P4JKS3"/>
<evidence type="ECO:0000313" key="2">
    <source>
        <dbReference type="EMBL" id="KAF2201167.1"/>
    </source>
</evidence>
<accession>A0A9P4JKS3</accession>
<dbReference type="Proteomes" id="UP000799536">
    <property type="component" value="Unassembled WGS sequence"/>
</dbReference>
<comment type="caution">
    <text evidence="2">The sequence shown here is derived from an EMBL/GenBank/DDBJ whole genome shotgun (WGS) entry which is preliminary data.</text>
</comment>
<dbReference type="EMBL" id="ML993988">
    <property type="protein sequence ID" value="KAF2201167.1"/>
    <property type="molecule type" value="Genomic_DNA"/>
</dbReference>
<gene>
    <name evidence="2" type="ORF">GQ43DRAFT_440855</name>
</gene>
<reference evidence="2" key="1">
    <citation type="journal article" date="2020" name="Stud. Mycol.">
        <title>101 Dothideomycetes genomes: a test case for predicting lifestyles and emergence of pathogens.</title>
        <authorList>
            <person name="Haridas S."/>
            <person name="Albert R."/>
            <person name="Binder M."/>
            <person name="Bloem J."/>
            <person name="Labutti K."/>
            <person name="Salamov A."/>
            <person name="Andreopoulos B."/>
            <person name="Baker S."/>
            <person name="Barry K."/>
            <person name="Bills G."/>
            <person name="Bluhm B."/>
            <person name="Cannon C."/>
            <person name="Castanera R."/>
            <person name="Culley D."/>
            <person name="Daum C."/>
            <person name="Ezra D."/>
            <person name="Gonzalez J."/>
            <person name="Henrissat B."/>
            <person name="Kuo A."/>
            <person name="Liang C."/>
            <person name="Lipzen A."/>
            <person name="Lutzoni F."/>
            <person name="Magnuson J."/>
            <person name="Mondo S."/>
            <person name="Nolan M."/>
            <person name="Ohm R."/>
            <person name="Pangilinan J."/>
            <person name="Park H.-J."/>
            <person name="Ramirez L."/>
            <person name="Alfaro M."/>
            <person name="Sun H."/>
            <person name="Tritt A."/>
            <person name="Yoshinaga Y."/>
            <person name="Zwiers L.-H."/>
            <person name="Turgeon B."/>
            <person name="Goodwin S."/>
            <person name="Spatafora J."/>
            <person name="Crous P."/>
            <person name="Grigoriev I."/>
        </authorList>
    </citation>
    <scope>NUCLEOTIDE SEQUENCE</scope>
    <source>
        <strain evidence="2">ATCC 74209</strain>
    </source>
</reference>
<sequence length="273" mass="29972">MEESIPAYGSSASALYHVPSPVYEPPISSPPGSARYDSASEPLEMPPSYTPIDPRETTFTILGTFIHTNSGPAYQLSRALNQRHYNLFIRRLRPKEQQKALHTPLPFDYDAVLYEVIAGSSIISEESVIKGHRKSCLPGTLTLKGTERKTWFELSSAPNTPSRSVLRAGAVGLGARKVLKKRGGGETSEWKDAQGKVVAKEILRDAKDGGIVPVLEVEGGVDSMWREAIVACWVARLWNAYAAEKNKGQERTRNKIFGAGGPVGWRLFGKEGY</sequence>
<organism evidence="2 3">
    <name type="scientific">Delitschia confertaspora ATCC 74209</name>
    <dbReference type="NCBI Taxonomy" id="1513339"/>
    <lineage>
        <taxon>Eukaryota</taxon>
        <taxon>Fungi</taxon>
        <taxon>Dikarya</taxon>
        <taxon>Ascomycota</taxon>
        <taxon>Pezizomycotina</taxon>
        <taxon>Dothideomycetes</taxon>
        <taxon>Pleosporomycetidae</taxon>
        <taxon>Pleosporales</taxon>
        <taxon>Delitschiaceae</taxon>
        <taxon>Delitschia</taxon>
    </lineage>
</organism>
<evidence type="ECO:0000313" key="3">
    <source>
        <dbReference type="Proteomes" id="UP000799536"/>
    </source>
</evidence>
<proteinExistence type="predicted"/>
<keyword evidence="3" id="KW-1185">Reference proteome</keyword>
<protein>
    <submittedName>
        <fullName evidence="2">Uncharacterized protein</fullName>
    </submittedName>
</protein>
<name>A0A9P4JKS3_9PLEO</name>
<dbReference type="OrthoDB" id="4196148at2759"/>
<evidence type="ECO:0000256" key="1">
    <source>
        <dbReference type="SAM" id="MobiDB-lite"/>
    </source>
</evidence>